<dbReference type="Proteomes" id="UP000008281">
    <property type="component" value="Unassembled WGS sequence"/>
</dbReference>
<keyword evidence="2" id="KW-1185">Reference proteome</keyword>
<dbReference type="AlphaFoldDB" id="E3N7Y8"/>
<evidence type="ECO:0008006" key="3">
    <source>
        <dbReference type="Google" id="ProtNLM"/>
    </source>
</evidence>
<dbReference type="HOGENOM" id="CLU_2225641_0_0_1"/>
<evidence type="ECO:0000313" key="1">
    <source>
        <dbReference type="EMBL" id="EFO89202.1"/>
    </source>
</evidence>
<accession>E3N7Y8</accession>
<proteinExistence type="predicted"/>
<protein>
    <recommendedName>
        <fullName evidence="3">DUF38 domain-containing protein</fullName>
    </recommendedName>
</protein>
<sequence>MIAERLNEKCWKNLKTLEAAGVLDVKIEEFVHFNQLKMSSLHGMIDIIHLENYFKQDYTKHNKNFSMIYPVGSPYSRTQRERGKCITCWRILASSYSLNTILTVLI</sequence>
<reference evidence="1" key="1">
    <citation type="submission" date="2007-07" db="EMBL/GenBank/DDBJ databases">
        <title>PCAP assembly of the Caenorhabditis remanei genome.</title>
        <authorList>
            <consortium name="The Caenorhabditis remanei Sequencing Consortium"/>
            <person name="Wilson R.K."/>
        </authorList>
    </citation>
    <scope>NUCLEOTIDE SEQUENCE [LARGE SCALE GENOMIC DNA]</scope>
    <source>
        <strain evidence="1">PB4641</strain>
    </source>
</reference>
<organism evidence="2">
    <name type="scientific">Caenorhabditis remanei</name>
    <name type="common">Caenorhabditis vulgaris</name>
    <dbReference type="NCBI Taxonomy" id="31234"/>
    <lineage>
        <taxon>Eukaryota</taxon>
        <taxon>Metazoa</taxon>
        <taxon>Ecdysozoa</taxon>
        <taxon>Nematoda</taxon>
        <taxon>Chromadorea</taxon>
        <taxon>Rhabditida</taxon>
        <taxon>Rhabditina</taxon>
        <taxon>Rhabditomorpha</taxon>
        <taxon>Rhabditoidea</taxon>
        <taxon>Rhabditidae</taxon>
        <taxon>Peloderinae</taxon>
        <taxon>Caenorhabditis</taxon>
    </lineage>
</organism>
<name>E3N7Y8_CAERE</name>
<evidence type="ECO:0000313" key="2">
    <source>
        <dbReference type="Proteomes" id="UP000008281"/>
    </source>
</evidence>
<dbReference type="EMBL" id="DS268552">
    <property type="protein sequence ID" value="EFO89202.1"/>
    <property type="molecule type" value="Genomic_DNA"/>
</dbReference>
<gene>
    <name evidence="1" type="ORF">CRE_17014</name>
</gene>
<dbReference type="InParanoid" id="E3N7Y8"/>